<dbReference type="RefSeq" id="WP_257498373.1">
    <property type="nucleotide sequence ID" value="NZ_CP102382.1"/>
</dbReference>
<dbReference type="InterPro" id="IPR011250">
    <property type="entry name" value="OMP/PagP_B-barrel"/>
</dbReference>
<keyword evidence="3" id="KW-1185">Reference proteome</keyword>
<reference evidence="2 3" key="1">
    <citation type="submission" date="2022-08" db="EMBL/GenBank/DDBJ databases">
        <title>Myroides zhujiangensis sp. nov., a novel bacterium isolated from sediment in the Pearl River Estuary.</title>
        <authorList>
            <person name="Cui L."/>
        </authorList>
    </citation>
    <scope>NUCLEOTIDE SEQUENCE [LARGE SCALE GENOMIC DNA]</scope>
    <source>
        <strain evidence="2 3">SCSIO 72103</strain>
    </source>
</reference>
<organism evidence="2 3">
    <name type="scientific">Paenimyroides aestuarii</name>
    <dbReference type="NCBI Taxonomy" id="2968490"/>
    <lineage>
        <taxon>Bacteria</taxon>
        <taxon>Pseudomonadati</taxon>
        <taxon>Bacteroidota</taxon>
        <taxon>Flavobacteriia</taxon>
        <taxon>Flavobacteriales</taxon>
        <taxon>Flavobacteriaceae</taxon>
        <taxon>Paenimyroides</taxon>
    </lineage>
</organism>
<gene>
    <name evidence="2" type="ORF">NPX36_08830</name>
</gene>
<name>A0ABY5NPM6_9FLAO</name>
<feature type="domain" description="Outer membrane protein beta-barrel" evidence="1">
    <location>
        <begin position="17"/>
        <end position="173"/>
    </location>
</feature>
<evidence type="ECO:0000313" key="2">
    <source>
        <dbReference type="EMBL" id="UUV20471.1"/>
    </source>
</evidence>
<proteinExistence type="predicted"/>
<dbReference type="EMBL" id="CP102382">
    <property type="protein sequence ID" value="UUV20471.1"/>
    <property type="molecule type" value="Genomic_DNA"/>
</dbReference>
<protein>
    <submittedName>
        <fullName evidence="2">PorT family protein</fullName>
    </submittedName>
</protein>
<sequence>MKKALIITLLASFATNAQIREKGEMEISPFIGISSANYYGDVSIMNESVSNPYFGANIDLYLNNRWSLKTGLEYQSMGSQGESYTFEYFEENLNFISVPIHANYHFSKNRKWYLNFGPTINFLTDAKSNTFNIKEGVTPVQMGLGLGIGYKIFINERFSIGIDHQEYIGFSNNLKSKYNNDLFIGNIFGSFSVKAVFKISSTQTNND</sequence>
<dbReference type="Pfam" id="PF13568">
    <property type="entry name" value="OMP_b-brl_2"/>
    <property type="match status" value="1"/>
</dbReference>
<evidence type="ECO:0000259" key="1">
    <source>
        <dbReference type="Pfam" id="PF13568"/>
    </source>
</evidence>
<accession>A0ABY5NPM6</accession>
<dbReference type="SUPFAM" id="SSF56925">
    <property type="entry name" value="OMPA-like"/>
    <property type="match status" value="1"/>
</dbReference>
<dbReference type="InterPro" id="IPR025665">
    <property type="entry name" value="Beta-barrel_OMP_2"/>
</dbReference>
<evidence type="ECO:0000313" key="3">
    <source>
        <dbReference type="Proteomes" id="UP001317001"/>
    </source>
</evidence>
<dbReference type="Proteomes" id="UP001317001">
    <property type="component" value="Chromosome"/>
</dbReference>
<dbReference type="Gene3D" id="2.40.160.20">
    <property type="match status" value="1"/>
</dbReference>